<evidence type="ECO:0000313" key="1">
    <source>
        <dbReference type="EMBL" id="GFD49894.1"/>
    </source>
</evidence>
<feature type="non-terminal residue" evidence="1">
    <location>
        <position position="1"/>
    </location>
</feature>
<comment type="caution">
    <text evidence="1">The sequence shown here is derived from an EMBL/GenBank/DDBJ whole genome shotgun (WGS) entry which is preliminary data.</text>
</comment>
<gene>
    <name evidence="1" type="ORF">Tci_921863</name>
</gene>
<proteinExistence type="predicted"/>
<dbReference type="AlphaFoldDB" id="A0A699WZN1"/>
<organism evidence="1">
    <name type="scientific">Tanacetum cinerariifolium</name>
    <name type="common">Dalmatian daisy</name>
    <name type="synonym">Chrysanthemum cinerariifolium</name>
    <dbReference type="NCBI Taxonomy" id="118510"/>
    <lineage>
        <taxon>Eukaryota</taxon>
        <taxon>Viridiplantae</taxon>
        <taxon>Streptophyta</taxon>
        <taxon>Embryophyta</taxon>
        <taxon>Tracheophyta</taxon>
        <taxon>Spermatophyta</taxon>
        <taxon>Magnoliopsida</taxon>
        <taxon>eudicotyledons</taxon>
        <taxon>Gunneridae</taxon>
        <taxon>Pentapetalae</taxon>
        <taxon>asterids</taxon>
        <taxon>campanulids</taxon>
        <taxon>Asterales</taxon>
        <taxon>Asteraceae</taxon>
        <taxon>Asteroideae</taxon>
        <taxon>Anthemideae</taxon>
        <taxon>Anthemidinae</taxon>
        <taxon>Tanacetum</taxon>
    </lineage>
</organism>
<protein>
    <submittedName>
        <fullName evidence="1">Uncharacterized protein</fullName>
    </submittedName>
</protein>
<dbReference type="EMBL" id="BKCJ011749572">
    <property type="protein sequence ID" value="GFD49894.1"/>
    <property type="molecule type" value="Genomic_DNA"/>
</dbReference>
<name>A0A699WZN1_TANCI</name>
<reference evidence="1" key="1">
    <citation type="journal article" date="2019" name="Sci. Rep.">
        <title>Draft genome of Tanacetum cinerariifolium, the natural source of mosquito coil.</title>
        <authorList>
            <person name="Yamashiro T."/>
            <person name="Shiraishi A."/>
            <person name="Satake H."/>
            <person name="Nakayama K."/>
        </authorList>
    </citation>
    <scope>NUCLEOTIDE SEQUENCE</scope>
</reference>
<accession>A0A699WZN1</accession>
<sequence>CASSCKKDDAHKTAQTCNATAKTVKTIAGAAGIVYFNASLQQYVVSVHQPGTIDAVDMGVPCSSLPTNLQKDGTRVIVSGTFKEYGQAAPNPTPAGYTYYYLEVSAIQ</sequence>